<evidence type="ECO:0000259" key="2">
    <source>
        <dbReference type="Pfam" id="PF01643"/>
    </source>
</evidence>
<dbReference type="GO" id="GO:0006633">
    <property type="term" value="P:fatty acid biosynthetic process"/>
    <property type="evidence" value="ECO:0007669"/>
    <property type="project" value="InterPro"/>
</dbReference>
<dbReference type="eggNOG" id="COG0824">
    <property type="taxonomic scope" value="Bacteria"/>
</dbReference>
<gene>
    <name evidence="3" type="ORF">W5A_06875</name>
</gene>
<accession>I0WFV7</accession>
<dbReference type="Proteomes" id="UP000005938">
    <property type="component" value="Unassembled WGS sequence"/>
</dbReference>
<feature type="domain" description="Acyl-ACP thioesterase N-terminal hotdog" evidence="2">
    <location>
        <begin position="3"/>
        <end position="127"/>
    </location>
</feature>
<evidence type="ECO:0000313" key="4">
    <source>
        <dbReference type="Proteomes" id="UP000005938"/>
    </source>
</evidence>
<dbReference type="InterPro" id="IPR050563">
    <property type="entry name" value="4-hydroxybenzoyl-CoA_TE"/>
</dbReference>
<dbReference type="Gene3D" id="3.10.129.10">
    <property type="entry name" value="Hotdog Thioesterase"/>
    <property type="match status" value="1"/>
</dbReference>
<dbReference type="InterPro" id="IPR002864">
    <property type="entry name" value="Acyl-ACP_thioesterase_NHD"/>
</dbReference>
<evidence type="ECO:0000313" key="3">
    <source>
        <dbReference type="EMBL" id="EID75273.1"/>
    </source>
</evidence>
<comment type="caution">
    <text evidence="3">The sequence shown here is derived from an EMBL/GenBank/DDBJ whole genome shotgun (WGS) entry which is preliminary data.</text>
</comment>
<dbReference type="EMBL" id="AJJU01000006">
    <property type="protein sequence ID" value="EID75273.1"/>
    <property type="molecule type" value="Genomic_DNA"/>
</dbReference>
<dbReference type="CDD" id="cd00586">
    <property type="entry name" value="4HBT"/>
    <property type="match status" value="1"/>
</dbReference>
<protein>
    <recommendedName>
        <fullName evidence="2">Acyl-ACP thioesterase N-terminal hotdog domain-containing protein</fullName>
    </recommendedName>
</protein>
<dbReference type="AlphaFoldDB" id="I0WFV7"/>
<sequence>MTTFTQRISVSFEDLDELEHVNNVRYLFWVQEIAKAHWQSLAPEALQQEYLWVVLSHYIEYKHSAVLGDVIELKTYVEKSEGVTSVRIVEMFHVPSGKLVVKATTNWCLLQAETKRPARIPQSIYQLFHN</sequence>
<proteinExistence type="predicted"/>
<evidence type="ECO:0000256" key="1">
    <source>
        <dbReference type="ARBA" id="ARBA00022801"/>
    </source>
</evidence>
<organism evidence="3 4">
    <name type="scientific">Imtechella halotolerans K1</name>
    <dbReference type="NCBI Taxonomy" id="946077"/>
    <lineage>
        <taxon>Bacteria</taxon>
        <taxon>Pseudomonadati</taxon>
        <taxon>Bacteroidota</taxon>
        <taxon>Flavobacteriia</taxon>
        <taxon>Flavobacteriales</taxon>
        <taxon>Flavobacteriaceae</taxon>
        <taxon>Imtechella</taxon>
    </lineage>
</organism>
<dbReference type="Pfam" id="PF01643">
    <property type="entry name" value="Acyl-ACP_TE"/>
    <property type="match status" value="1"/>
</dbReference>
<dbReference type="SUPFAM" id="SSF54637">
    <property type="entry name" value="Thioesterase/thiol ester dehydrase-isomerase"/>
    <property type="match status" value="1"/>
</dbReference>
<dbReference type="RefSeq" id="WP_008238778.1">
    <property type="nucleotide sequence ID" value="NZ_AJJU01000006.1"/>
</dbReference>
<dbReference type="OrthoDB" id="9801517at2"/>
<keyword evidence="4" id="KW-1185">Reference proteome</keyword>
<reference evidence="3 4" key="1">
    <citation type="journal article" date="2012" name="J. Bacteriol.">
        <title>Genome Sequence of the Halotolerant Bacterium Imtechella halotolerans K1T.</title>
        <authorList>
            <person name="Kumar S."/>
            <person name="Vikram S."/>
            <person name="Subramanian S."/>
            <person name="Raghava G.P."/>
            <person name="Pinnaka A.K."/>
        </authorList>
    </citation>
    <scope>NUCLEOTIDE SEQUENCE [LARGE SCALE GENOMIC DNA]</scope>
    <source>
        <strain evidence="3 4">K1</strain>
    </source>
</reference>
<name>I0WFV7_9FLAO</name>
<dbReference type="STRING" id="946077.W5A_06875"/>
<dbReference type="PANTHER" id="PTHR31793">
    <property type="entry name" value="4-HYDROXYBENZOYL-COA THIOESTERASE FAMILY MEMBER"/>
    <property type="match status" value="1"/>
</dbReference>
<dbReference type="GO" id="GO:0047617">
    <property type="term" value="F:fatty acyl-CoA hydrolase activity"/>
    <property type="evidence" value="ECO:0007669"/>
    <property type="project" value="TreeGrafter"/>
</dbReference>
<dbReference type="PANTHER" id="PTHR31793:SF37">
    <property type="entry name" value="ACYL-COA THIOESTER HYDROLASE YBGC"/>
    <property type="match status" value="1"/>
</dbReference>
<keyword evidence="1" id="KW-0378">Hydrolase</keyword>
<dbReference type="InterPro" id="IPR029069">
    <property type="entry name" value="HotDog_dom_sf"/>
</dbReference>